<dbReference type="GO" id="GO:0003755">
    <property type="term" value="F:peptidyl-prolyl cis-trans isomerase activity"/>
    <property type="evidence" value="ECO:0007669"/>
    <property type="project" value="UniProtKB-UniRule"/>
</dbReference>
<dbReference type="EC" id="5.2.1.8" evidence="10"/>
<evidence type="ECO:0000259" key="11">
    <source>
        <dbReference type="PROSITE" id="PS50059"/>
    </source>
</evidence>
<name>A0A2K1DW33_9FLAO</name>
<accession>A0A2K1DW33</accession>
<evidence type="ECO:0000256" key="2">
    <source>
        <dbReference type="ARBA" id="ARBA00004496"/>
    </source>
</evidence>
<evidence type="ECO:0000313" key="12">
    <source>
        <dbReference type="EMBL" id="PNQ72223.1"/>
    </source>
</evidence>
<keyword evidence="5 9" id="KW-0697">Rotamase</keyword>
<dbReference type="PROSITE" id="PS50059">
    <property type="entry name" value="FKBP_PPIASE"/>
    <property type="match status" value="1"/>
</dbReference>
<proteinExistence type="inferred from homology"/>
<dbReference type="GO" id="GO:0042026">
    <property type="term" value="P:protein refolding"/>
    <property type="evidence" value="ECO:0007669"/>
    <property type="project" value="UniProtKB-ARBA"/>
</dbReference>
<dbReference type="EMBL" id="POWF01000010">
    <property type="protein sequence ID" value="PNQ72223.1"/>
    <property type="molecule type" value="Genomic_DNA"/>
</dbReference>
<dbReference type="RefSeq" id="WP_103052934.1">
    <property type="nucleotide sequence ID" value="NZ_POWF01000010.1"/>
</dbReference>
<dbReference type="OrthoDB" id="9808891at2"/>
<reference evidence="12 13" key="1">
    <citation type="submission" date="2018-01" db="EMBL/GenBank/DDBJ databases">
        <title>The draft genome of Hanstruepera neustonica JCM19743.</title>
        <authorList>
            <person name="He R.-H."/>
            <person name="Du Z.-J."/>
        </authorList>
    </citation>
    <scope>NUCLEOTIDE SEQUENCE [LARGE SCALE GENOMIC DNA]</scope>
    <source>
        <strain evidence="12 13">JCM19743</strain>
    </source>
</reference>
<evidence type="ECO:0000256" key="4">
    <source>
        <dbReference type="ARBA" id="ARBA00022490"/>
    </source>
</evidence>
<comment type="similarity">
    <text evidence="3 10">Belongs to the FKBP-type PPIase family.</text>
</comment>
<dbReference type="SUPFAM" id="SSF54534">
    <property type="entry name" value="FKBP-like"/>
    <property type="match status" value="1"/>
</dbReference>
<evidence type="ECO:0000256" key="6">
    <source>
        <dbReference type="ARBA" id="ARBA00023186"/>
    </source>
</evidence>
<dbReference type="InterPro" id="IPR001179">
    <property type="entry name" value="PPIase_FKBP_dom"/>
</dbReference>
<evidence type="ECO:0000256" key="5">
    <source>
        <dbReference type="ARBA" id="ARBA00023110"/>
    </source>
</evidence>
<evidence type="ECO:0000256" key="1">
    <source>
        <dbReference type="ARBA" id="ARBA00000971"/>
    </source>
</evidence>
<dbReference type="InterPro" id="IPR046357">
    <property type="entry name" value="PPIase_dom_sf"/>
</dbReference>
<comment type="caution">
    <text evidence="12">The sequence shown here is derived from an EMBL/GenBank/DDBJ whole genome shotgun (WGS) entry which is preliminary data.</text>
</comment>
<dbReference type="PANTHER" id="PTHR47861:SF3">
    <property type="entry name" value="FKBP-TYPE PEPTIDYL-PROLYL CIS-TRANS ISOMERASE SLYD"/>
    <property type="match status" value="1"/>
</dbReference>
<feature type="domain" description="PPIase FKBP-type" evidence="11">
    <location>
        <begin position="7"/>
        <end position="88"/>
    </location>
</feature>
<keyword evidence="13" id="KW-1185">Reference proteome</keyword>
<evidence type="ECO:0000313" key="13">
    <source>
        <dbReference type="Proteomes" id="UP000236641"/>
    </source>
</evidence>
<comment type="function">
    <text evidence="8">Also involved in hydrogenase metallocenter assembly, probably by participating in the nickel insertion step. This function in hydrogenase biosynthesis requires chaperone activity and the presence of the metal-binding domain, but not PPIase activity.</text>
</comment>
<comment type="subcellular location">
    <subcellularLocation>
        <location evidence="2">Cytoplasm</location>
    </subcellularLocation>
</comment>
<evidence type="ECO:0000256" key="9">
    <source>
        <dbReference type="PROSITE-ProRule" id="PRU00277"/>
    </source>
</evidence>
<dbReference type="PANTHER" id="PTHR47861">
    <property type="entry name" value="FKBP-TYPE PEPTIDYL-PROLYL CIS-TRANS ISOMERASE SLYD"/>
    <property type="match status" value="1"/>
</dbReference>
<comment type="catalytic activity">
    <reaction evidence="1 9 10">
        <text>[protein]-peptidylproline (omega=180) = [protein]-peptidylproline (omega=0)</text>
        <dbReference type="Rhea" id="RHEA:16237"/>
        <dbReference type="Rhea" id="RHEA-COMP:10747"/>
        <dbReference type="Rhea" id="RHEA-COMP:10748"/>
        <dbReference type="ChEBI" id="CHEBI:83833"/>
        <dbReference type="ChEBI" id="CHEBI:83834"/>
        <dbReference type="EC" id="5.2.1.8"/>
    </reaction>
</comment>
<dbReference type="AlphaFoldDB" id="A0A2K1DW33"/>
<dbReference type="Gene3D" id="3.10.50.40">
    <property type="match status" value="1"/>
</dbReference>
<dbReference type="Pfam" id="PF00254">
    <property type="entry name" value="FKBP_C"/>
    <property type="match status" value="1"/>
</dbReference>
<evidence type="ECO:0000256" key="10">
    <source>
        <dbReference type="RuleBase" id="RU003915"/>
    </source>
</evidence>
<gene>
    <name evidence="12" type="ORF">C1T31_12925</name>
</gene>
<evidence type="ECO:0000256" key="7">
    <source>
        <dbReference type="ARBA" id="ARBA00023235"/>
    </source>
</evidence>
<organism evidence="12 13">
    <name type="scientific">Hanstruepera neustonica</name>
    <dbReference type="NCBI Taxonomy" id="1445657"/>
    <lineage>
        <taxon>Bacteria</taxon>
        <taxon>Pseudomonadati</taxon>
        <taxon>Bacteroidota</taxon>
        <taxon>Flavobacteriia</taxon>
        <taxon>Flavobacteriales</taxon>
        <taxon>Flavobacteriaceae</taxon>
        <taxon>Hanstruepera</taxon>
    </lineage>
</organism>
<dbReference type="GO" id="GO:0005737">
    <property type="term" value="C:cytoplasm"/>
    <property type="evidence" value="ECO:0007669"/>
    <property type="project" value="UniProtKB-SubCell"/>
</dbReference>
<sequence>MSHVKVNDTVKVHYTGKLSSGQVFDSSVDKEPLEFTLGMGMLIPGFEKAVLDMKVNDKKTVVISKEDAYGEVQKELFHEVKNEELPQDIKPEVGMGLSSRNADGTEHKFRIAAVNDDHIIVDGNHPLAGQDLTFELELLEIK</sequence>
<keyword evidence="4" id="KW-0963">Cytoplasm</keyword>
<dbReference type="Proteomes" id="UP000236641">
    <property type="component" value="Unassembled WGS sequence"/>
</dbReference>
<keyword evidence="7 9" id="KW-0413">Isomerase</keyword>
<evidence type="ECO:0000256" key="3">
    <source>
        <dbReference type="ARBA" id="ARBA00006577"/>
    </source>
</evidence>
<keyword evidence="6" id="KW-0143">Chaperone</keyword>
<protein>
    <recommendedName>
        <fullName evidence="10">Peptidyl-prolyl cis-trans isomerase</fullName>
        <ecNumber evidence="10">5.2.1.8</ecNumber>
    </recommendedName>
</protein>
<evidence type="ECO:0000256" key="8">
    <source>
        <dbReference type="ARBA" id="ARBA00037071"/>
    </source>
</evidence>